<proteinExistence type="predicted"/>
<evidence type="ECO:0000313" key="1">
    <source>
        <dbReference type="EMBL" id="GAA4910389.1"/>
    </source>
</evidence>
<reference evidence="2" key="1">
    <citation type="journal article" date="2019" name="Int. J. Syst. Evol. Microbiol.">
        <title>The Global Catalogue of Microorganisms (GCM) 10K type strain sequencing project: providing services to taxonomists for standard genome sequencing and annotation.</title>
        <authorList>
            <consortium name="The Broad Institute Genomics Platform"/>
            <consortium name="The Broad Institute Genome Sequencing Center for Infectious Disease"/>
            <person name="Wu L."/>
            <person name="Ma J."/>
        </authorList>
    </citation>
    <scope>NUCLEOTIDE SEQUENCE [LARGE SCALE GENOMIC DNA]</scope>
    <source>
        <strain evidence="2">JCM 19129</strain>
    </source>
</reference>
<name>A0ABP9FNC0_9MICC</name>
<evidence type="ECO:0000313" key="2">
    <source>
        <dbReference type="Proteomes" id="UP001500368"/>
    </source>
</evidence>
<organism evidence="1 2">
    <name type="scientific">Nesterenkonia rhizosphaerae</name>
    <dbReference type="NCBI Taxonomy" id="1348272"/>
    <lineage>
        <taxon>Bacteria</taxon>
        <taxon>Bacillati</taxon>
        <taxon>Actinomycetota</taxon>
        <taxon>Actinomycetes</taxon>
        <taxon>Micrococcales</taxon>
        <taxon>Micrococcaceae</taxon>
        <taxon>Nesterenkonia</taxon>
    </lineage>
</organism>
<gene>
    <name evidence="1" type="ORF">GCM10025790_00510</name>
</gene>
<evidence type="ECO:0008006" key="3">
    <source>
        <dbReference type="Google" id="ProtNLM"/>
    </source>
</evidence>
<accession>A0ABP9FNC0</accession>
<dbReference type="EMBL" id="BAABLW010000001">
    <property type="protein sequence ID" value="GAA4910389.1"/>
    <property type="molecule type" value="Genomic_DNA"/>
</dbReference>
<keyword evidence="2" id="KW-1185">Reference proteome</keyword>
<protein>
    <recommendedName>
        <fullName evidence="3">Lipocalin-like domain-containing protein</fullName>
    </recommendedName>
</protein>
<comment type="caution">
    <text evidence="1">The sequence shown here is derived from an EMBL/GenBank/DDBJ whole genome shotgun (WGS) entry which is preliminary data.</text>
</comment>
<dbReference type="Proteomes" id="UP001500368">
    <property type="component" value="Unassembled WGS sequence"/>
</dbReference>
<sequence>MSEPPHCAGGIESLDEQLGGSWLLTRQAGEGAEHGFVLTNFHRIPAESPSSEDSALAYGSFEGGVVRFLRLLRLAPHARKSIQATVPVVGALREESLSPRPVSPHPAQRLSASACVLPSSFRITAPYPGWFCENRMVKREGVREDNRH</sequence>